<dbReference type="PANTHER" id="PTHR24246:SF27">
    <property type="entry name" value="ADENOSINE RECEPTOR, ISOFORM A"/>
    <property type="match status" value="1"/>
</dbReference>
<dbReference type="InterPro" id="IPR000276">
    <property type="entry name" value="GPCR_Rhodpsn"/>
</dbReference>
<dbReference type="OrthoDB" id="5969983at2759"/>
<dbReference type="Proteomes" id="UP000275408">
    <property type="component" value="Unassembled WGS sequence"/>
</dbReference>
<evidence type="ECO:0000256" key="2">
    <source>
        <dbReference type="ARBA" id="ARBA00022475"/>
    </source>
</evidence>
<keyword evidence="3 11" id="KW-0812">Transmembrane</keyword>
<gene>
    <name evidence="13" type="ORF">pdam_00017272</name>
</gene>
<evidence type="ECO:0000313" key="14">
    <source>
        <dbReference type="Proteomes" id="UP000275408"/>
    </source>
</evidence>
<dbReference type="Gene3D" id="1.20.1070.10">
    <property type="entry name" value="Rhodopsin 7-helix transmembrane proteins"/>
    <property type="match status" value="1"/>
</dbReference>
<dbReference type="EMBL" id="RCHS01003692">
    <property type="protein sequence ID" value="RMX40003.1"/>
    <property type="molecule type" value="Genomic_DNA"/>
</dbReference>
<feature type="transmembrane region" description="Helical" evidence="11">
    <location>
        <begin position="111"/>
        <end position="134"/>
    </location>
</feature>
<feature type="transmembrane region" description="Helical" evidence="11">
    <location>
        <begin position="32"/>
        <end position="53"/>
    </location>
</feature>
<evidence type="ECO:0000256" key="9">
    <source>
        <dbReference type="ARBA" id="ARBA00023224"/>
    </source>
</evidence>
<organism evidence="13 14">
    <name type="scientific">Pocillopora damicornis</name>
    <name type="common">Cauliflower coral</name>
    <name type="synonym">Millepora damicornis</name>
    <dbReference type="NCBI Taxonomy" id="46731"/>
    <lineage>
        <taxon>Eukaryota</taxon>
        <taxon>Metazoa</taxon>
        <taxon>Cnidaria</taxon>
        <taxon>Anthozoa</taxon>
        <taxon>Hexacorallia</taxon>
        <taxon>Scleractinia</taxon>
        <taxon>Astrocoeniina</taxon>
        <taxon>Pocilloporidae</taxon>
        <taxon>Pocillopora</taxon>
    </lineage>
</organism>
<keyword evidence="8" id="KW-0325">Glycoprotein</keyword>
<proteinExistence type="predicted"/>
<dbReference type="Pfam" id="PF00001">
    <property type="entry name" value="7tm_1"/>
    <property type="match status" value="1"/>
</dbReference>
<feature type="transmembrane region" description="Helical" evidence="11">
    <location>
        <begin position="236"/>
        <end position="260"/>
    </location>
</feature>
<evidence type="ECO:0000256" key="10">
    <source>
        <dbReference type="SAM" id="MobiDB-lite"/>
    </source>
</evidence>
<protein>
    <recommendedName>
        <fullName evidence="12">G-protein coupled receptors family 1 profile domain-containing protein</fullName>
    </recommendedName>
</protein>
<dbReference type="GO" id="GO:0005886">
    <property type="term" value="C:plasma membrane"/>
    <property type="evidence" value="ECO:0007669"/>
    <property type="project" value="UniProtKB-SubCell"/>
</dbReference>
<comment type="subcellular location">
    <subcellularLocation>
        <location evidence="1">Cell membrane</location>
        <topology evidence="1">Multi-pass membrane protein</topology>
    </subcellularLocation>
</comment>
<evidence type="ECO:0000256" key="1">
    <source>
        <dbReference type="ARBA" id="ARBA00004651"/>
    </source>
</evidence>
<evidence type="ECO:0000256" key="11">
    <source>
        <dbReference type="SAM" id="Phobius"/>
    </source>
</evidence>
<dbReference type="PRINTS" id="PR00237">
    <property type="entry name" value="GPCRRHODOPSN"/>
</dbReference>
<evidence type="ECO:0000256" key="3">
    <source>
        <dbReference type="ARBA" id="ARBA00022692"/>
    </source>
</evidence>
<comment type="caution">
    <text evidence="13">The sequence shown here is derived from an EMBL/GenBank/DDBJ whole genome shotgun (WGS) entry which is preliminary data.</text>
</comment>
<dbReference type="PROSITE" id="PS50262">
    <property type="entry name" value="G_PROTEIN_RECEP_F1_2"/>
    <property type="match status" value="1"/>
</dbReference>
<accession>A0A3M6TF42</accession>
<dbReference type="AlphaFoldDB" id="A0A3M6TF42"/>
<dbReference type="CDD" id="cd00637">
    <property type="entry name" value="7tm_classA_rhodopsin-like"/>
    <property type="match status" value="1"/>
</dbReference>
<dbReference type="OMA" id="RFAMSIA"/>
<evidence type="ECO:0000313" key="13">
    <source>
        <dbReference type="EMBL" id="RMX40003.1"/>
    </source>
</evidence>
<feature type="compositionally biased region" description="Basic and acidic residues" evidence="10">
    <location>
        <begin position="342"/>
        <end position="354"/>
    </location>
</feature>
<keyword evidence="7" id="KW-0675">Receptor</keyword>
<feature type="transmembrane region" description="Helical" evidence="11">
    <location>
        <begin position="65"/>
        <end position="91"/>
    </location>
</feature>
<feature type="region of interest" description="Disordered" evidence="10">
    <location>
        <begin position="337"/>
        <end position="374"/>
    </location>
</feature>
<evidence type="ECO:0000256" key="6">
    <source>
        <dbReference type="ARBA" id="ARBA00023136"/>
    </source>
</evidence>
<keyword evidence="6 11" id="KW-0472">Membrane</keyword>
<dbReference type="PANTHER" id="PTHR24246">
    <property type="entry name" value="OLFACTORY RECEPTOR AND ADENOSINE RECEPTOR"/>
    <property type="match status" value="1"/>
</dbReference>
<evidence type="ECO:0000256" key="5">
    <source>
        <dbReference type="ARBA" id="ARBA00023040"/>
    </source>
</evidence>
<reference evidence="13 14" key="1">
    <citation type="journal article" date="2018" name="Sci. Rep.">
        <title>Comparative analysis of the Pocillopora damicornis genome highlights role of immune system in coral evolution.</title>
        <authorList>
            <person name="Cunning R."/>
            <person name="Bay R.A."/>
            <person name="Gillette P."/>
            <person name="Baker A.C."/>
            <person name="Traylor-Knowles N."/>
        </authorList>
    </citation>
    <scope>NUCLEOTIDE SEQUENCE [LARGE SCALE GENOMIC DNA]</scope>
    <source>
        <strain evidence="13">RSMAS</strain>
        <tissue evidence="13">Whole animal</tissue>
    </source>
</reference>
<keyword evidence="4 11" id="KW-1133">Transmembrane helix</keyword>
<evidence type="ECO:0000259" key="12">
    <source>
        <dbReference type="PROSITE" id="PS50262"/>
    </source>
</evidence>
<evidence type="ECO:0000256" key="4">
    <source>
        <dbReference type="ARBA" id="ARBA00022989"/>
    </source>
</evidence>
<feature type="transmembrane region" description="Helical" evidence="11">
    <location>
        <begin position="280"/>
        <end position="303"/>
    </location>
</feature>
<keyword evidence="9" id="KW-0807">Transducer</keyword>
<keyword evidence="14" id="KW-1185">Reference proteome</keyword>
<sequence length="374" mass="42220">MNNTTHEQRPPPPPELASLENTVDLAHLISGIYISIIAVLTINGNGLLLLAIIKDPFKSFRTPTTLFVVGLAVADVLTGAVVEPLTAYIYIGHYLKFHLNPDKRKAFIDCAYFTSQISFVTMNASFLILLALTFCQYVAISFPHKHRSIVNHRNVMTALIVIAIYSVLFSLLPEYNVPLRLKMEIDVLLNTNAIALVLLLSYGLLYRAYHLHLSRVSSLDENQAARALRREQEREFTVANLLLVSFFLVFTLPSMILWNLRLYKYYDTRSLPFDQQLRLSLATALAFDVLFMKFALDPCIYAWRLSKYRHAIKKIIKCGQDVSEIDASIPTNTTSLASSRHAGVDRKKGQERGRSGSTAFPLNLPHQSMAEPEF</sequence>
<feature type="domain" description="G-protein coupled receptors family 1 profile" evidence="12">
    <location>
        <begin position="44"/>
        <end position="301"/>
    </location>
</feature>
<dbReference type="GO" id="GO:0004930">
    <property type="term" value="F:G protein-coupled receptor activity"/>
    <property type="evidence" value="ECO:0007669"/>
    <property type="project" value="UniProtKB-KW"/>
</dbReference>
<keyword evidence="2" id="KW-1003">Cell membrane</keyword>
<feature type="transmembrane region" description="Helical" evidence="11">
    <location>
        <begin position="155"/>
        <end position="175"/>
    </location>
</feature>
<evidence type="ECO:0000256" key="7">
    <source>
        <dbReference type="ARBA" id="ARBA00023170"/>
    </source>
</evidence>
<evidence type="ECO:0000256" key="8">
    <source>
        <dbReference type="ARBA" id="ARBA00023180"/>
    </source>
</evidence>
<dbReference type="SUPFAM" id="SSF81321">
    <property type="entry name" value="Family A G protein-coupled receptor-like"/>
    <property type="match status" value="1"/>
</dbReference>
<dbReference type="InterPro" id="IPR017452">
    <property type="entry name" value="GPCR_Rhodpsn_7TM"/>
</dbReference>
<name>A0A3M6TF42_POCDA</name>
<feature type="transmembrane region" description="Helical" evidence="11">
    <location>
        <begin position="187"/>
        <end position="205"/>
    </location>
</feature>
<keyword evidence="5" id="KW-0297">G-protein coupled receptor</keyword>